<feature type="transmembrane region" description="Helical" evidence="7">
    <location>
        <begin position="284"/>
        <end position="305"/>
    </location>
</feature>
<dbReference type="InterPro" id="IPR006686">
    <property type="entry name" value="MscS_channel_CS"/>
</dbReference>
<keyword evidence="5 7" id="KW-1133">Transmembrane helix</keyword>
<organism evidence="9 10">
    <name type="scientific">Okeania hirsuta</name>
    <dbReference type="NCBI Taxonomy" id="1458930"/>
    <lineage>
        <taxon>Bacteria</taxon>
        <taxon>Bacillati</taxon>
        <taxon>Cyanobacteriota</taxon>
        <taxon>Cyanophyceae</taxon>
        <taxon>Oscillatoriophycideae</taxon>
        <taxon>Oscillatoriales</taxon>
        <taxon>Microcoleaceae</taxon>
        <taxon>Okeania</taxon>
    </lineage>
</organism>
<dbReference type="CDD" id="cd04371">
    <property type="entry name" value="DEP"/>
    <property type="match status" value="1"/>
</dbReference>
<feature type="transmembrane region" description="Helical" evidence="7">
    <location>
        <begin position="350"/>
        <end position="369"/>
    </location>
</feature>
<dbReference type="SMART" id="SM00049">
    <property type="entry name" value="DEP"/>
    <property type="match status" value="1"/>
</dbReference>
<dbReference type="InterPro" id="IPR011014">
    <property type="entry name" value="MscS_channel_TM-2"/>
</dbReference>
<dbReference type="PROSITE" id="PS50186">
    <property type="entry name" value="DEP"/>
    <property type="match status" value="1"/>
</dbReference>
<dbReference type="InterPro" id="IPR023408">
    <property type="entry name" value="MscS_beta-dom_sf"/>
</dbReference>
<dbReference type="GO" id="GO:0055085">
    <property type="term" value="P:transmembrane transport"/>
    <property type="evidence" value="ECO:0007669"/>
    <property type="project" value="InterPro"/>
</dbReference>
<gene>
    <name evidence="9" type="ORF">D5R40_07155</name>
</gene>
<dbReference type="Pfam" id="PF00610">
    <property type="entry name" value="DEP"/>
    <property type="match status" value="1"/>
</dbReference>
<dbReference type="Gene3D" id="3.30.70.100">
    <property type="match status" value="1"/>
</dbReference>
<dbReference type="InterPro" id="IPR010920">
    <property type="entry name" value="LSM_dom_sf"/>
</dbReference>
<dbReference type="SUPFAM" id="SSF82861">
    <property type="entry name" value="Mechanosensitive channel protein MscS (YggB), transmembrane region"/>
    <property type="match status" value="1"/>
</dbReference>
<proteinExistence type="inferred from homology"/>
<dbReference type="SUPFAM" id="SSF50182">
    <property type="entry name" value="Sm-like ribonucleoproteins"/>
    <property type="match status" value="1"/>
</dbReference>
<dbReference type="PANTHER" id="PTHR30347">
    <property type="entry name" value="POTASSIUM CHANNEL RELATED"/>
    <property type="match status" value="1"/>
</dbReference>
<dbReference type="EMBL" id="RCBY01000027">
    <property type="protein sequence ID" value="RQH49073.1"/>
    <property type="molecule type" value="Genomic_DNA"/>
</dbReference>
<evidence type="ECO:0000256" key="3">
    <source>
        <dbReference type="ARBA" id="ARBA00022475"/>
    </source>
</evidence>
<evidence type="ECO:0000259" key="8">
    <source>
        <dbReference type="PROSITE" id="PS50186"/>
    </source>
</evidence>
<dbReference type="Gene3D" id="2.30.30.60">
    <property type="match status" value="1"/>
</dbReference>
<sequence length="683" mass="78387">MWYEYLWLKLRKVARCERTNCSLATKNSLIFPLRRKIAQRQIIQILIIAFLLPLLFFIVPAWGQSTATNNNFKTAPVVLNGKILFKVSGNDDKNLTATKRAEIISSTLENILSSGESIEVDIDQKNEETILGVNSKYLLTVTATDVKGRMKIEEQAVIWKYRIEEALELAQTERQPRYIFQVLIISIILILTAFTLQLSYGFFEFKISNLFEERYPKLVNYFPTLLPLTGIAVRVIVWIVVVLYITDLIPFLSNYRDKVLNILKESFTSTIFNLGNKGFSILDIMFLVGLTIAMWKGVGYFISIFRSKIIGLTGAEQSIQDTISFLVQYGLIFLGILIILQLWGVDVSSLAIIASVLGVGIGFGLQNIANNFMSGIILIFERPIQVGDFIQVGNLEGIVKRIGLRSTYITTLDKISLIVPNSRFLENEVLNWSHNNPISRVKVPIGVAYGSEIRLVRKAILEVAKSHPEVLLNPSPQLWFQEFGDSSLNFDLLVWIREPQKKHKLKSELNYRIEVSLRKYGIEIPFPQRDLHLKSPEIEQMIQTWIQKNTTQSVELYYPDSFVHKLERKISDLELDEEDNLTVSTINNIDSEILNNIDIDTLIQEMRGSHGVAIKDRRHRWGIYPKCFVGSEAVKWLMRTQNLNLQEAISIGQLLIDRGLIHHVLDRHGFKNEYLFYSFYEEE</sequence>
<feature type="transmembrane region" description="Helical" evidence="7">
    <location>
        <begin position="178"/>
        <end position="203"/>
    </location>
</feature>
<dbReference type="InterPro" id="IPR000591">
    <property type="entry name" value="DEP_dom"/>
</dbReference>
<evidence type="ECO:0000256" key="2">
    <source>
        <dbReference type="ARBA" id="ARBA00008017"/>
    </source>
</evidence>
<feature type="transmembrane region" description="Helical" evidence="7">
    <location>
        <begin position="42"/>
        <end position="63"/>
    </location>
</feature>
<dbReference type="InterPro" id="IPR011066">
    <property type="entry name" value="MscS_channel_C_sf"/>
</dbReference>
<dbReference type="InterPro" id="IPR049142">
    <property type="entry name" value="MS_channel_1st"/>
</dbReference>
<evidence type="ECO:0000256" key="5">
    <source>
        <dbReference type="ARBA" id="ARBA00022989"/>
    </source>
</evidence>
<dbReference type="InterPro" id="IPR052702">
    <property type="entry name" value="MscS-like_channel"/>
</dbReference>
<comment type="similarity">
    <text evidence="2">Belongs to the MscS (TC 1.A.23) family.</text>
</comment>
<keyword evidence="3" id="KW-1003">Cell membrane</keyword>
<keyword evidence="4 7" id="KW-0812">Transmembrane</keyword>
<dbReference type="Gene3D" id="1.10.287.1260">
    <property type="match status" value="1"/>
</dbReference>
<evidence type="ECO:0000313" key="9">
    <source>
        <dbReference type="EMBL" id="RQH49073.1"/>
    </source>
</evidence>
<dbReference type="SUPFAM" id="SSF82689">
    <property type="entry name" value="Mechanosensitive channel protein MscS (YggB), C-terminal domain"/>
    <property type="match status" value="1"/>
</dbReference>
<dbReference type="InterPro" id="IPR006685">
    <property type="entry name" value="MscS_channel_2nd"/>
</dbReference>
<comment type="caution">
    <text evidence="9">The sequence shown here is derived from an EMBL/GenBank/DDBJ whole genome shotgun (WGS) entry which is preliminary data.</text>
</comment>
<evidence type="ECO:0000313" key="10">
    <source>
        <dbReference type="Proteomes" id="UP000269154"/>
    </source>
</evidence>
<feature type="transmembrane region" description="Helical" evidence="7">
    <location>
        <begin position="326"/>
        <end position="344"/>
    </location>
</feature>
<dbReference type="Gene3D" id="1.10.10.10">
    <property type="entry name" value="Winged helix-like DNA-binding domain superfamily/Winged helix DNA-binding domain"/>
    <property type="match status" value="1"/>
</dbReference>
<dbReference type="Pfam" id="PF21088">
    <property type="entry name" value="MS_channel_1st"/>
    <property type="match status" value="1"/>
</dbReference>
<protein>
    <submittedName>
        <fullName evidence="9">Mechanosensitive ion channel protein MscS</fullName>
    </submittedName>
</protein>
<dbReference type="Pfam" id="PF21082">
    <property type="entry name" value="MS_channel_3rd"/>
    <property type="match status" value="1"/>
</dbReference>
<dbReference type="SUPFAM" id="SSF46785">
    <property type="entry name" value="Winged helix' DNA-binding domain"/>
    <property type="match status" value="1"/>
</dbReference>
<dbReference type="RefSeq" id="WP_124144573.1">
    <property type="nucleotide sequence ID" value="NZ_CAWOKI010000025.1"/>
</dbReference>
<dbReference type="AlphaFoldDB" id="A0A3N6PVZ4"/>
<dbReference type="GO" id="GO:0035556">
    <property type="term" value="P:intracellular signal transduction"/>
    <property type="evidence" value="ECO:0007669"/>
    <property type="project" value="InterPro"/>
</dbReference>
<dbReference type="InterPro" id="IPR049278">
    <property type="entry name" value="MS_channel_C"/>
</dbReference>
<dbReference type="PANTHER" id="PTHR30347:SF1">
    <property type="entry name" value="MECHANOSENSITIVE CHANNEL MSCK"/>
    <property type="match status" value="1"/>
</dbReference>
<evidence type="ECO:0000256" key="1">
    <source>
        <dbReference type="ARBA" id="ARBA00004651"/>
    </source>
</evidence>
<keyword evidence="6 7" id="KW-0472">Membrane</keyword>
<feature type="transmembrane region" description="Helical" evidence="7">
    <location>
        <begin position="224"/>
        <end position="245"/>
    </location>
</feature>
<dbReference type="GO" id="GO:0005886">
    <property type="term" value="C:plasma membrane"/>
    <property type="evidence" value="ECO:0007669"/>
    <property type="project" value="UniProtKB-SubCell"/>
</dbReference>
<accession>A0A3N6PVZ4</accession>
<feature type="domain" description="DEP" evidence="8">
    <location>
        <begin position="608"/>
        <end position="681"/>
    </location>
</feature>
<keyword evidence="10" id="KW-1185">Reference proteome</keyword>
<dbReference type="InterPro" id="IPR036388">
    <property type="entry name" value="WH-like_DNA-bd_sf"/>
</dbReference>
<dbReference type="Pfam" id="PF00924">
    <property type="entry name" value="MS_channel_2nd"/>
    <property type="match status" value="1"/>
</dbReference>
<dbReference type="PROSITE" id="PS01246">
    <property type="entry name" value="UPF0003"/>
    <property type="match status" value="1"/>
</dbReference>
<comment type="subcellular location">
    <subcellularLocation>
        <location evidence="1">Cell membrane</location>
        <topology evidence="1">Multi-pass membrane protein</topology>
    </subcellularLocation>
</comment>
<dbReference type="InterPro" id="IPR036390">
    <property type="entry name" value="WH_DNA-bd_sf"/>
</dbReference>
<dbReference type="Proteomes" id="UP000269154">
    <property type="component" value="Unassembled WGS sequence"/>
</dbReference>
<dbReference type="OrthoDB" id="9809206at2"/>
<evidence type="ECO:0000256" key="4">
    <source>
        <dbReference type="ARBA" id="ARBA00022692"/>
    </source>
</evidence>
<evidence type="ECO:0000256" key="6">
    <source>
        <dbReference type="ARBA" id="ARBA00023136"/>
    </source>
</evidence>
<evidence type="ECO:0000256" key="7">
    <source>
        <dbReference type="SAM" id="Phobius"/>
    </source>
</evidence>
<reference evidence="9 10" key="1">
    <citation type="journal article" date="2018" name="ACS Chem. Biol.">
        <title>Ketoreductase domain dysfunction expands chemodiversity: malyngamide biosynthesis in the cyanobacterium Okeania hirsuta.</title>
        <authorList>
            <person name="Moss N.A."/>
            <person name="Leao T."/>
            <person name="Rankin M."/>
            <person name="McCullough T.M."/>
            <person name="Qu P."/>
            <person name="Korobeynikov A."/>
            <person name="Smith J.L."/>
            <person name="Gerwick L."/>
            <person name="Gerwick W.H."/>
        </authorList>
    </citation>
    <scope>NUCLEOTIDE SEQUENCE [LARGE SCALE GENOMIC DNA]</scope>
    <source>
        <strain evidence="9 10">PAB10Feb10-1</strain>
    </source>
</reference>
<name>A0A3N6PVZ4_9CYAN</name>